<evidence type="ECO:0000259" key="7">
    <source>
        <dbReference type="Pfam" id="PF18052"/>
    </source>
</evidence>
<dbReference type="InterPro" id="IPR058922">
    <property type="entry name" value="WHD_DRP"/>
</dbReference>
<dbReference type="FunFam" id="1.10.10.10:FF:000322">
    <property type="entry name" value="Probable disease resistance protein At1g63360"/>
    <property type="match status" value="1"/>
</dbReference>
<dbReference type="PANTHER" id="PTHR23155:SF1219">
    <property type="entry name" value="OS08G0543500 PROTEIN"/>
    <property type="match status" value="1"/>
</dbReference>
<gene>
    <name evidence="10" type="ORF">EJB05_47888</name>
</gene>
<dbReference type="PANTHER" id="PTHR23155">
    <property type="entry name" value="DISEASE RESISTANCE PROTEIN RP"/>
    <property type="match status" value="1"/>
</dbReference>
<keyword evidence="3" id="KW-0677">Repeat</keyword>
<dbReference type="InterPro" id="IPR027417">
    <property type="entry name" value="P-loop_NTPase"/>
</dbReference>
<feature type="domain" description="Disease resistance protein winged helix" evidence="8">
    <location>
        <begin position="408"/>
        <end position="490"/>
    </location>
</feature>
<evidence type="ECO:0000256" key="1">
    <source>
        <dbReference type="ARBA" id="ARBA00008894"/>
    </source>
</evidence>
<dbReference type="PRINTS" id="PR00364">
    <property type="entry name" value="DISEASERSIST"/>
</dbReference>
<dbReference type="InterPro" id="IPR032675">
    <property type="entry name" value="LRR_dom_sf"/>
</dbReference>
<dbReference type="CDD" id="cd14798">
    <property type="entry name" value="RX-CC_like"/>
    <property type="match status" value="1"/>
</dbReference>
<feature type="domain" description="NB-ARC" evidence="6">
    <location>
        <begin position="206"/>
        <end position="324"/>
    </location>
</feature>
<dbReference type="AlphaFoldDB" id="A0A5J9T0H8"/>
<feature type="domain" description="R13L1/DRL21-like LRR repeat region" evidence="9">
    <location>
        <begin position="668"/>
        <end position="767"/>
    </location>
</feature>
<dbReference type="SUPFAM" id="SSF52058">
    <property type="entry name" value="L domain-like"/>
    <property type="match status" value="1"/>
</dbReference>
<dbReference type="Gene3D" id="1.10.8.430">
    <property type="entry name" value="Helical domain of apoptotic protease-activating factors"/>
    <property type="match status" value="1"/>
</dbReference>
<evidence type="ECO:0000259" key="6">
    <source>
        <dbReference type="Pfam" id="PF00931"/>
    </source>
</evidence>
<dbReference type="Gene3D" id="1.10.10.10">
    <property type="entry name" value="Winged helix-like DNA-binding domain superfamily/Winged helix DNA-binding domain"/>
    <property type="match status" value="1"/>
</dbReference>
<name>A0A5J9T0H8_9POAL</name>
<accession>A0A5J9T0H8</accession>
<dbReference type="GO" id="GO:0002758">
    <property type="term" value="P:innate immune response-activating signaling pathway"/>
    <property type="evidence" value="ECO:0007669"/>
    <property type="project" value="UniProtKB-ARBA"/>
</dbReference>
<reference evidence="10 11" key="1">
    <citation type="journal article" date="2019" name="Sci. Rep.">
        <title>A high-quality genome of Eragrostis curvula grass provides insights into Poaceae evolution and supports new strategies to enhance forage quality.</title>
        <authorList>
            <person name="Carballo J."/>
            <person name="Santos B.A.C.M."/>
            <person name="Zappacosta D."/>
            <person name="Garbus I."/>
            <person name="Selva J.P."/>
            <person name="Gallo C.A."/>
            <person name="Diaz A."/>
            <person name="Albertini E."/>
            <person name="Caccamo M."/>
            <person name="Echenique V."/>
        </authorList>
    </citation>
    <scope>NUCLEOTIDE SEQUENCE [LARGE SCALE GENOMIC DNA]</scope>
    <source>
        <strain evidence="11">cv. Victoria</strain>
        <tissue evidence="10">Leaf</tissue>
    </source>
</reference>
<organism evidence="10 11">
    <name type="scientific">Eragrostis curvula</name>
    <name type="common">weeping love grass</name>
    <dbReference type="NCBI Taxonomy" id="38414"/>
    <lineage>
        <taxon>Eukaryota</taxon>
        <taxon>Viridiplantae</taxon>
        <taxon>Streptophyta</taxon>
        <taxon>Embryophyta</taxon>
        <taxon>Tracheophyta</taxon>
        <taxon>Spermatophyta</taxon>
        <taxon>Magnoliopsida</taxon>
        <taxon>Liliopsida</taxon>
        <taxon>Poales</taxon>
        <taxon>Poaceae</taxon>
        <taxon>PACMAD clade</taxon>
        <taxon>Chloridoideae</taxon>
        <taxon>Eragrostideae</taxon>
        <taxon>Eragrostidinae</taxon>
        <taxon>Eragrostis</taxon>
    </lineage>
</organism>
<dbReference type="GO" id="GO:0009626">
    <property type="term" value="P:plant-type hypersensitive response"/>
    <property type="evidence" value="ECO:0007669"/>
    <property type="project" value="UniProtKB-ARBA"/>
</dbReference>
<dbReference type="FunFam" id="1.10.8.430:FF:000003">
    <property type="entry name" value="Probable disease resistance protein At5g66910"/>
    <property type="match status" value="1"/>
</dbReference>
<dbReference type="Pfam" id="PF18052">
    <property type="entry name" value="Rx_N"/>
    <property type="match status" value="1"/>
</dbReference>
<dbReference type="InterPro" id="IPR041118">
    <property type="entry name" value="Rx_N"/>
</dbReference>
<dbReference type="SUPFAM" id="SSF52540">
    <property type="entry name" value="P-loop containing nucleoside triphosphate hydrolases"/>
    <property type="match status" value="1"/>
</dbReference>
<dbReference type="InterPro" id="IPR042197">
    <property type="entry name" value="Apaf_helical"/>
</dbReference>
<evidence type="ECO:0000313" key="10">
    <source>
        <dbReference type="EMBL" id="TVU04755.1"/>
    </source>
</evidence>
<dbReference type="Gramene" id="TVU04755">
    <property type="protein sequence ID" value="TVU04755"/>
    <property type="gene ID" value="EJB05_47888"/>
</dbReference>
<dbReference type="GO" id="GO:0043531">
    <property type="term" value="F:ADP binding"/>
    <property type="evidence" value="ECO:0007669"/>
    <property type="project" value="InterPro"/>
</dbReference>
<dbReference type="Gene3D" id="3.80.10.10">
    <property type="entry name" value="Ribonuclease Inhibitor"/>
    <property type="match status" value="1"/>
</dbReference>
<evidence type="ECO:0000256" key="5">
    <source>
        <dbReference type="ARBA" id="ARBA00022821"/>
    </source>
</evidence>
<keyword evidence="11" id="KW-1185">Reference proteome</keyword>
<comment type="similarity">
    <text evidence="1">Belongs to the disease resistance NB-LRR family.</text>
</comment>
<evidence type="ECO:0000259" key="9">
    <source>
        <dbReference type="Pfam" id="PF25019"/>
    </source>
</evidence>
<evidence type="ECO:0000313" key="11">
    <source>
        <dbReference type="Proteomes" id="UP000324897"/>
    </source>
</evidence>
<dbReference type="InterPro" id="IPR038005">
    <property type="entry name" value="RX-like_CC"/>
</dbReference>
<dbReference type="Pfam" id="PF25019">
    <property type="entry name" value="LRR_R13L1-DRL21"/>
    <property type="match status" value="1"/>
</dbReference>
<keyword evidence="5" id="KW-0611">Plant defense</keyword>
<comment type="caution">
    <text evidence="10">The sequence shown here is derived from an EMBL/GenBank/DDBJ whole genome shotgun (WGS) entry which is preliminary data.</text>
</comment>
<evidence type="ECO:0000256" key="2">
    <source>
        <dbReference type="ARBA" id="ARBA00022614"/>
    </source>
</evidence>
<evidence type="ECO:0000256" key="3">
    <source>
        <dbReference type="ARBA" id="ARBA00022737"/>
    </source>
</evidence>
<evidence type="ECO:0000259" key="8">
    <source>
        <dbReference type="Pfam" id="PF23559"/>
    </source>
</evidence>
<dbReference type="InterPro" id="IPR002182">
    <property type="entry name" value="NB-ARC"/>
</dbReference>
<dbReference type="OrthoDB" id="774413at2759"/>
<dbReference type="Gene3D" id="3.40.50.300">
    <property type="entry name" value="P-loop containing nucleotide triphosphate hydrolases"/>
    <property type="match status" value="1"/>
</dbReference>
<feature type="domain" description="Disease resistance N-terminal" evidence="7">
    <location>
        <begin position="9"/>
        <end position="97"/>
    </location>
</feature>
<dbReference type="Pfam" id="PF00931">
    <property type="entry name" value="NB-ARC"/>
    <property type="match status" value="1"/>
</dbReference>
<dbReference type="InterPro" id="IPR044974">
    <property type="entry name" value="Disease_R_plants"/>
</dbReference>
<dbReference type="Proteomes" id="UP000324897">
    <property type="component" value="Unassembled WGS sequence"/>
</dbReference>
<sequence length="767" mass="87733">MADSLILPVVRGVIGKAADALVQRVTRIWGIDGDRRKLELRLLAVQSLLTDAEVKSETNPAVKAWMKDLKTAAYRADDVLDHFQYQALRCKVQSWSRKLLSHFTRDNPLLFRHKVNRELKNVLDDIDDLVEEMKKFGLVEHEEAPQAIYRQTHSALDDSEQIHGRDDDKAVVVKLLLDQQDQQNVQVLPIIGMGGLGKTTLAKMCVSENFEPTVLVRSIIELATKNKCNLPDNIELLWGRLQEVVSRKRFLLILDDVWNEDQHKWDDDLKPLLCSSISGSGSMIIVTSRSHRVASIMGTLSPHKPACLSEDDSWELFSRKAFSKGVKNHEEFIVIGRRIVNKGKGLPLALRTMGGLMSSKQEVQEWEAIADCNICDTCKGKDEVVSILKLSYKHLSSEMKQCFAFCAVFPKDYVMKKDMLIQLWMANRYIHEEGIMNLEQKAEFIFNELVWRSFLQDVILRGARCYPCYRYAPCQELNGCRMHDLMHDLAKDVANDCATVEEIIQRKVSLNDICHLRTSKPHELDEIIPLVRGTINLRTLLTPHSEDKHLAKARLMSSRALCCTITKSSIAHRQLMYASHLRYLDLSGSKFVSLPNSVCMLYNLLSLRLINCPHLQYLPDGMSSMRKLSHIYLLGCHSLKRMPRKLSLLHNLCTLTTFVVDTEDGRGIEELKDLRQLGNRLELYNLRKVNSGSKANLHEKQDLNELILRWGLFECEPEVPTVDEANNQEHVLESLVPPDKLKYLEVRGYGGSTISHWMRKPQMFQCL</sequence>
<dbReference type="EMBL" id="RWGY01000051">
    <property type="protein sequence ID" value="TVU04755.1"/>
    <property type="molecule type" value="Genomic_DNA"/>
</dbReference>
<protein>
    <recommendedName>
        <fullName evidence="12">Rx N-terminal domain-containing protein</fullName>
    </recommendedName>
</protein>
<keyword evidence="4" id="KW-0547">Nucleotide-binding</keyword>
<dbReference type="InterPro" id="IPR036388">
    <property type="entry name" value="WH-like_DNA-bd_sf"/>
</dbReference>
<keyword evidence="2" id="KW-0433">Leucine-rich repeat</keyword>
<evidence type="ECO:0000256" key="4">
    <source>
        <dbReference type="ARBA" id="ARBA00022741"/>
    </source>
</evidence>
<dbReference type="Gene3D" id="1.20.5.4130">
    <property type="match status" value="1"/>
</dbReference>
<dbReference type="GO" id="GO:0042742">
    <property type="term" value="P:defense response to bacterium"/>
    <property type="evidence" value="ECO:0007669"/>
    <property type="project" value="UniProtKB-ARBA"/>
</dbReference>
<proteinExistence type="inferred from homology"/>
<dbReference type="Pfam" id="PF23559">
    <property type="entry name" value="WHD_DRP"/>
    <property type="match status" value="1"/>
</dbReference>
<feature type="non-terminal residue" evidence="10">
    <location>
        <position position="1"/>
    </location>
</feature>
<dbReference type="InterPro" id="IPR056789">
    <property type="entry name" value="LRR_R13L1-DRL21"/>
</dbReference>
<evidence type="ECO:0008006" key="12">
    <source>
        <dbReference type="Google" id="ProtNLM"/>
    </source>
</evidence>